<dbReference type="InterPro" id="IPR058565">
    <property type="entry name" value="Ig_TRAPPC9_Trs120_1st"/>
</dbReference>
<evidence type="ECO:0000256" key="1">
    <source>
        <dbReference type="SAM" id="MobiDB-lite"/>
    </source>
</evidence>
<dbReference type="AlphaFoldDB" id="A0A1V9Y512"/>
<dbReference type="InterPro" id="IPR058563">
    <property type="entry name" value="Trs120_TRAPPC9_N"/>
</dbReference>
<feature type="domain" description="Trs120/TRAPPC9 N-terminal" evidence="2">
    <location>
        <begin position="6"/>
        <end position="341"/>
    </location>
</feature>
<reference evidence="4 5" key="1">
    <citation type="journal article" date="2014" name="Genome Biol. Evol.">
        <title>The secreted proteins of Achlya hypogyna and Thraustotheca clavata identify the ancestral oomycete secretome and reveal gene acquisitions by horizontal gene transfer.</title>
        <authorList>
            <person name="Misner I."/>
            <person name="Blouin N."/>
            <person name="Leonard G."/>
            <person name="Richards T.A."/>
            <person name="Lane C.E."/>
        </authorList>
    </citation>
    <scope>NUCLEOTIDE SEQUENCE [LARGE SCALE GENOMIC DNA]</scope>
    <source>
        <strain evidence="4 5">ATCC 48635</strain>
    </source>
</reference>
<evidence type="ECO:0000259" key="3">
    <source>
        <dbReference type="Pfam" id="PF26254"/>
    </source>
</evidence>
<dbReference type="OrthoDB" id="27962at2759"/>
<proteinExistence type="predicted"/>
<feature type="domain" description="Trs120/TRAPPC9 first Ig-like" evidence="3">
    <location>
        <begin position="724"/>
        <end position="823"/>
    </location>
</feature>
<dbReference type="STRING" id="1202772.A0A1V9Y512"/>
<gene>
    <name evidence="4" type="ORF">ACHHYP_17148</name>
</gene>
<dbReference type="Proteomes" id="UP000243579">
    <property type="component" value="Unassembled WGS sequence"/>
</dbReference>
<dbReference type="Pfam" id="PF26254">
    <property type="entry name" value="Ig_TRAPPC9-Trs120_1st"/>
    <property type="match status" value="1"/>
</dbReference>
<dbReference type="GO" id="GO:0005802">
    <property type="term" value="C:trans-Golgi network"/>
    <property type="evidence" value="ECO:0007669"/>
    <property type="project" value="TreeGrafter"/>
</dbReference>
<protein>
    <submittedName>
        <fullName evidence="4">Uncharacterized protein</fullName>
    </submittedName>
</protein>
<dbReference type="Pfam" id="PF08626">
    <property type="entry name" value="TRAPPC9-Trs120"/>
    <property type="match status" value="1"/>
</dbReference>
<sequence length="1160" mass="124752">MGEHGFAANAEILVYTMPVGNIPMELYEGYISMLQAAAVIPISSLTRPGGYSAELSPFRSLSWESSQRIAYRFVDMNKTLSVPCEEVHATYRPLALVGICHCPTTENLQEAYHHFTSAAAQFPTTIAHKCFAFEHAFGAGTLDDVSTLDDLVMFPLAAPLADGHTTVTLHLQVVLDSLTVTILMSLESTIRAAMRQHQQTGATATSDQATTDAQLGLLHTQVDPVHEGLVTSSVALQTLPRATTPGRTLSGTHLPATPASGGTGLLALLEKEPRSRKRMTLRQRKLMGDYSVLLGCFEDALDFYVSALDGLREEERRSPGSFGDTLWLAAALEGYVTSMVLTMAPPFGSKGVVKLSIEVVEKASEAIALYGKAHCAGLEGRLIASMGWYYVAVHARLATQRGVADEATWVRQLALEAHARLVDCFPYLSLELRLAQLVAMAEQCAALQYARKQAFYLHEAATLLVYKHRLASPPRVADLRAALVLDQSALALLQAAPGWLHLRFYVLRQLVVVARACAASPESLVGHVLGLMELLADVATDADVDADTDAPATLWNDAFLEPFAAGTRSADERSSAPLHTKPHSAYYAPPPAFEKDVKKAATASFFGVKHLPTTMAVATTPRLLATPRQLMTAVMNVPTSFAASEPARDVRRPPADDDPAPRLELHGDVHAARWQQACWALLQTDVRCCPRTALPLLGRLLRVKRMTPLNPRPLVPAAAAMQVAAPESAKATFMYNPFQAKAAAASPEVVPTFALGDVVTIEVEIANPLAISLQLPQLLLTCVGAVFAYPAAVTLAPRQQGVVVALTLRPLAVGELLVEGCTCVLPQQTLRFSLLRPLRLEIVDAVPLAAWRDAGQPVTMFANETRVLRLGLRNLSVTHAMADVTLVVSLHRQTEGFHAPASVVVAANVPGHAALPDFAVFWDALPLPTLAKEASLLLPLRVHATKADVVLVKLRALHRGAGVDWFRDTTATFLVTVKPGVTVLGAPAPGHADVWNAADVPFVVDGWRVAPRSVARVQRRQPGALLWRTVDSSAEGRVDVPEPAPTPPLPWRLCAVLSDAGPWSCGCFYSVRLQATRAPESLVGAMSVSVAVTDARSRKLVPATVCMLAGVLTYTVEQPEEVHVIKVMFLQAGCYCVCATGSFPGSSEIEVANVVVDVRP</sequence>
<dbReference type="EMBL" id="JNBR01002870">
    <property type="protein sequence ID" value="OQR80804.1"/>
    <property type="molecule type" value="Genomic_DNA"/>
</dbReference>
<comment type="caution">
    <text evidence="4">The sequence shown here is derived from an EMBL/GenBank/DDBJ whole genome shotgun (WGS) entry which is preliminary data.</text>
</comment>
<accession>A0A1V9Y512</accession>
<dbReference type="InterPro" id="IPR013935">
    <property type="entry name" value="Trs120_TRAPPC9"/>
</dbReference>
<feature type="region of interest" description="Disordered" evidence="1">
    <location>
        <begin position="242"/>
        <end position="263"/>
    </location>
</feature>
<dbReference type="PANTHER" id="PTHR21512:SF5">
    <property type="entry name" value="TRAFFICKING PROTEIN PARTICLE COMPLEX SUBUNIT 9"/>
    <property type="match status" value="1"/>
</dbReference>
<name>A0A1V9Y512_ACHHY</name>
<keyword evidence="5" id="KW-1185">Reference proteome</keyword>
<evidence type="ECO:0000259" key="2">
    <source>
        <dbReference type="Pfam" id="PF08626"/>
    </source>
</evidence>
<evidence type="ECO:0000313" key="5">
    <source>
        <dbReference type="Proteomes" id="UP000243579"/>
    </source>
</evidence>
<evidence type="ECO:0000313" key="4">
    <source>
        <dbReference type="EMBL" id="OQR80804.1"/>
    </source>
</evidence>
<dbReference type="PANTHER" id="PTHR21512">
    <property type="entry name" value="TRAFFICKING PROTEIN PARTICLE COMPLEX SUBUNIT 9"/>
    <property type="match status" value="1"/>
</dbReference>
<organism evidence="4 5">
    <name type="scientific">Achlya hypogyna</name>
    <name type="common">Oomycete</name>
    <name type="synonym">Protoachlya hypogyna</name>
    <dbReference type="NCBI Taxonomy" id="1202772"/>
    <lineage>
        <taxon>Eukaryota</taxon>
        <taxon>Sar</taxon>
        <taxon>Stramenopiles</taxon>
        <taxon>Oomycota</taxon>
        <taxon>Saprolegniomycetes</taxon>
        <taxon>Saprolegniales</taxon>
        <taxon>Achlyaceae</taxon>
        <taxon>Achlya</taxon>
    </lineage>
</organism>